<evidence type="ECO:0000259" key="1">
    <source>
        <dbReference type="Pfam" id="PF20720"/>
    </source>
</evidence>
<accession>A0A8S3RKV7</accession>
<dbReference type="Pfam" id="PF20720">
    <property type="entry name" value="nSTAND3"/>
    <property type="match status" value="1"/>
</dbReference>
<keyword evidence="3" id="KW-1185">Reference proteome</keyword>
<dbReference type="InterPro" id="IPR027417">
    <property type="entry name" value="P-loop_NTPase"/>
</dbReference>
<evidence type="ECO:0000313" key="3">
    <source>
        <dbReference type="Proteomes" id="UP000683360"/>
    </source>
</evidence>
<comment type="caution">
    <text evidence="2">The sequence shown here is derived from an EMBL/GenBank/DDBJ whole genome shotgun (WGS) entry which is preliminary data.</text>
</comment>
<dbReference type="InterPro" id="IPR049050">
    <property type="entry name" value="nSTAND3"/>
</dbReference>
<name>A0A8S3RKV7_MYTED</name>
<reference evidence="2" key="1">
    <citation type="submission" date="2021-03" db="EMBL/GenBank/DDBJ databases">
        <authorList>
            <person name="Bekaert M."/>
        </authorList>
    </citation>
    <scope>NUCLEOTIDE SEQUENCE</scope>
</reference>
<dbReference type="SUPFAM" id="SSF52540">
    <property type="entry name" value="P-loop containing nucleoside triphosphate hydrolases"/>
    <property type="match status" value="1"/>
</dbReference>
<dbReference type="EMBL" id="CAJPWZ010001076">
    <property type="protein sequence ID" value="CAG2207339.1"/>
    <property type="molecule type" value="Genomic_DNA"/>
</dbReference>
<dbReference type="Proteomes" id="UP000683360">
    <property type="component" value="Unassembled WGS sequence"/>
</dbReference>
<evidence type="ECO:0000313" key="2">
    <source>
        <dbReference type="EMBL" id="CAG2207339.1"/>
    </source>
</evidence>
<dbReference type="AlphaFoldDB" id="A0A8S3RKV7"/>
<gene>
    <name evidence="2" type="ORF">MEDL_21714</name>
</gene>
<organism evidence="2 3">
    <name type="scientific">Mytilus edulis</name>
    <name type="common">Blue mussel</name>
    <dbReference type="NCBI Taxonomy" id="6550"/>
    <lineage>
        <taxon>Eukaryota</taxon>
        <taxon>Metazoa</taxon>
        <taxon>Spiralia</taxon>
        <taxon>Lophotrochozoa</taxon>
        <taxon>Mollusca</taxon>
        <taxon>Bivalvia</taxon>
        <taxon>Autobranchia</taxon>
        <taxon>Pteriomorphia</taxon>
        <taxon>Mytilida</taxon>
        <taxon>Mytiloidea</taxon>
        <taxon>Mytilidae</taxon>
        <taxon>Mytilinae</taxon>
        <taxon>Mytilus</taxon>
    </lineage>
</organism>
<feature type="domain" description="Novel STAND NTPase 3" evidence="1">
    <location>
        <begin position="22"/>
        <end position="178"/>
    </location>
</feature>
<sequence>MLFVLEFLPKTIEVWEKMDEVYFETSMSSLVMNALDSNNCVTLIGVSGEGKTISAKHAALQYRNKCPSFEILEAFSPNELIDSINMDKHQFVIVNDPLGKPCLNESYLEDWVLMTKRLRHFLTVGHIKIVATIRKPLFKDNEIRIKETIFREYVIDFSSEINRISKEDKIGIIFKHMKRTGKCLDFNIINQIKTDSYYPGFPLFCHFISSNPNSYKNETLDPCFIIIEELKQFSTMERFHYCCIVLAFMHENEFDINDLAACANIEFSDPNITDTKKSLAL</sequence>
<protein>
    <recommendedName>
        <fullName evidence="1">Novel STAND NTPase 3 domain-containing protein</fullName>
    </recommendedName>
</protein>
<proteinExistence type="predicted"/>